<evidence type="ECO:0000313" key="4">
    <source>
        <dbReference type="RefSeq" id="XP_030760679.1"/>
    </source>
</evidence>
<gene>
    <name evidence="4" type="primary">LOC115885796</name>
</gene>
<evidence type="ECO:0000259" key="2">
    <source>
        <dbReference type="PROSITE" id="PS50041"/>
    </source>
</evidence>
<feature type="domain" description="C-type lectin" evidence="2">
    <location>
        <begin position="26"/>
        <end position="149"/>
    </location>
</feature>
<feature type="chain" id="PRO_5026998573" evidence="1">
    <location>
        <begin position="24"/>
        <end position="161"/>
    </location>
</feature>
<keyword evidence="3" id="KW-1185">Reference proteome</keyword>
<sequence>MVLKQNCKVLSFLLIILFCCVSCQKYVVVNEPVNWFQALINCKGVGLELASVNSEEETKALQKFLTDNGYKDGYWLAGTRLGNGDYYWATTGTKIIYTDWLRGQPDNAKTEYNKYEGEYCIQLGMPTYSPEPNGWNDLGCNNPMPYICQAVQNCYGSNDVL</sequence>
<evidence type="ECO:0000313" key="3">
    <source>
        <dbReference type="Proteomes" id="UP000504635"/>
    </source>
</evidence>
<dbReference type="OrthoDB" id="8032540at2759"/>
<evidence type="ECO:0000256" key="1">
    <source>
        <dbReference type="SAM" id="SignalP"/>
    </source>
</evidence>
<dbReference type="InParanoid" id="A0A6J2YBW0"/>
<dbReference type="RefSeq" id="XP_030760679.1">
    <property type="nucleotide sequence ID" value="XM_030904819.1"/>
</dbReference>
<dbReference type="AlphaFoldDB" id="A0A6J2YBW0"/>
<feature type="signal peptide" evidence="1">
    <location>
        <begin position="1"/>
        <end position="23"/>
    </location>
</feature>
<dbReference type="CDD" id="cd00037">
    <property type="entry name" value="CLECT"/>
    <property type="match status" value="1"/>
</dbReference>
<dbReference type="PROSITE" id="PS50041">
    <property type="entry name" value="C_TYPE_LECTIN_2"/>
    <property type="match status" value="1"/>
</dbReference>
<dbReference type="InterPro" id="IPR001304">
    <property type="entry name" value="C-type_lectin-like"/>
</dbReference>
<dbReference type="Gene3D" id="3.10.100.10">
    <property type="entry name" value="Mannose-Binding Protein A, subunit A"/>
    <property type="match status" value="1"/>
</dbReference>
<organism evidence="3 4">
    <name type="scientific">Sitophilus oryzae</name>
    <name type="common">Rice weevil</name>
    <name type="synonym">Curculio oryzae</name>
    <dbReference type="NCBI Taxonomy" id="7048"/>
    <lineage>
        <taxon>Eukaryota</taxon>
        <taxon>Metazoa</taxon>
        <taxon>Ecdysozoa</taxon>
        <taxon>Arthropoda</taxon>
        <taxon>Hexapoda</taxon>
        <taxon>Insecta</taxon>
        <taxon>Pterygota</taxon>
        <taxon>Neoptera</taxon>
        <taxon>Endopterygota</taxon>
        <taxon>Coleoptera</taxon>
        <taxon>Polyphaga</taxon>
        <taxon>Cucujiformia</taxon>
        <taxon>Curculionidae</taxon>
        <taxon>Dryophthorinae</taxon>
        <taxon>Sitophilus</taxon>
    </lineage>
</organism>
<accession>A0A6J2YBW0</accession>
<dbReference type="GeneID" id="115885796"/>
<reference evidence="4" key="1">
    <citation type="submission" date="2025-08" db="UniProtKB">
        <authorList>
            <consortium name="RefSeq"/>
        </authorList>
    </citation>
    <scope>IDENTIFICATION</scope>
    <source>
        <tissue evidence="4">Gonads</tissue>
    </source>
</reference>
<dbReference type="SMART" id="SM00034">
    <property type="entry name" value="CLECT"/>
    <property type="match status" value="1"/>
</dbReference>
<name>A0A6J2YBW0_SITOR</name>
<dbReference type="InterPro" id="IPR016186">
    <property type="entry name" value="C-type_lectin-like/link_sf"/>
</dbReference>
<dbReference type="KEGG" id="soy:115885796"/>
<dbReference type="PANTHER" id="PTHR22803">
    <property type="entry name" value="MANNOSE, PHOSPHOLIPASE, LECTIN RECEPTOR RELATED"/>
    <property type="match status" value="1"/>
</dbReference>
<protein>
    <submittedName>
        <fullName evidence="4">C-type lectin 37Da-like</fullName>
    </submittedName>
</protein>
<dbReference type="InterPro" id="IPR050111">
    <property type="entry name" value="C-type_lectin/snaclec_domain"/>
</dbReference>
<dbReference type="InterPro" id="IPR016187">
    <property type="entry name" value="CTDL_fold"/>
</dbReference>
<dbReference type="Pfam" id="PF00059">
    <property type="entry name" value="Lectin_C"/>
    <property type="match status" value="1"/>
</dbReference>
<keyword evidence="1" id="KW-0732">Signal</keyword>
<dbReference type="SUPFAM" id="SSF56436">
    <property type="entry name" value="C-type lectin-like"/>
    <property type="match status" value="1"/>
</dbReference>
<proteinExistence type="predicted"/>
<dbReference type="Proteomes" id="UP000504635">
    <property type="component" value="Unplaced"/>
</dbReference>